<dbReference type="Proteomes" id="UP001605989">
    <property type="component" value="Unassembled WGS sequence"/>
</dbReference>
<dbReference type="InterPro" id="IPR048124">
    <property type="entry name" value="Tannase_B"/>
</dbReference>
<evidence type="ECO:0000313" key="5">
    <source>
        <dbReference type="Proteomes" id="UP001605989"/>
    </source>
</evidence>
<evidence type="ECO:0000256" key="2">
    <source>
        <dbReference type="SAM" id="SignalP"/>
    </source>
</evidence>
<reference evidence="4 5" key="1">
    <citation type="submission" date="2024-10" db="EMBL/GenBank/DDBJ databases">
        <authorList>
            <person name="Sang B.-I."/>
            <person name="Prabhaharan D."/>
        </authorList>
    </citation>
    <scope>NUCLEOTIDE SEQUENCE [LARGE SCALE GENOMIC DNA]</scope>
    <source>
        <strain evidence="4 5">MH</strain>
    </source>
</reference>
<comment type="caution">
    <text evidence="4">The sequence shown here is derived from an EMBL/GenBank/DDBJ whole genome shotgun (WGS) entry which is preliminary data.</text>
</comment>
<dbReference type="PANTHER" id="PTHR48081">
    <property type="entry name" value="AB HYDROLASE SUPERFAMILY PROTEIN C4A8.06C"/>
    <property type="match status" value="1"/>
</dbReference>
<dbReference type="NCBIfam" id="NF041556">
    <property type="entry name" value="tannase_B"/>
    <property type="match status" value="1"/>
</dbReference>
<evidence type="ECO:0000256" key="1">
    <source>
        <dbReference type="ARBA" id="ARBA00022801"/>
    </source>
</evidence>
<evidence type="ECO:0000259" key="3">
    <source>
        <dbReference type="Pfam" id="PF20434"/>
    </source>
</evidence>
<dbReference type="RefSeq" id="WP_113855367.1">
    <property type="nucleotide sequence ID" value="NZ_CP011940.1"/>
</dbReference>
<dbReference type="EMBL" id="JBIEKR010000005">
    <property type="protein sequence ID" value="MFG6272812.1"/>
    <property type="molecule type" value="Genomic_DNA"/>
</dbReference>
<accession>A0ABW7DN55</accession>
<dbReference type="InterPro" id="IPR029058">
    <property type="entry name" value="AB_hydrolase_fold"/>
</dbReference>
<dbReference type="InterPro" id="IPR050300">
    <property type="entry name" value="GDXG_lipolytic_enzyme"/>
</dbReference>
<evidence type="ECO:0000313" key="4">
    <source>
        <dbReference type="EMBL" id="MFG6272812.1"/>
    </source>
</evidence>
<keyword evidence="5" id="KW-1185">Reference proteome</keyword>
<sequence>MKKQLTTAVVAAMLCTGAVYAADTTGTTAVPAQQTRQQLQQTQQTTQQSQQTYSLDLDVSDYAVDTMQYEGKHIVFRAYENKVYVAHPVDTTYQSMNIYVPEEYFEGKSVHGYTAQTAPIFLPNTVGGYMPGKAGQPSEYDQRQGGPNAILAALARGCVVAAPGARGRTNQAADGTYTGKAPALLVDMKAAIRYLRHNKGVLPGDTEKIISNGTSAGGALSALIGATGNSKEYEPYLKAMGAAEERDDIFASSDYCPITDLEHADMAYEWVFGDVTDYHQNNAIGAMPAFLQAGGQTIPMGPGPVVASPGSTDSNNQNMLVLDRPADAPAEEQKGTEMSDQQKAVSAVLRKAFPAYVNRLHLTAPDGTALTLDKNGEGTFKEYIKKLYMKSAQTALDSGTDLSGMDWLTIHNGVVTDMDLGKYAVYATRLKAAPAFDSLDLSAGENSEFGSATINARHFTPWGKKYNTAGKAYQADSKLIHLLNPLYFIGKRDVTTAPHWRIRHGSKDRDTSLVVPAILALCLQQTGHDVDFAVPWGRGHAGDYDLDELFAWIDTICGNTQIVNKS</sequence>
<dbReference type="Gene3D" id="3.40.50.1820">
    <property type="entry name" value="alpha/beta hydrolase"/>
    <property type="match status" value="1"/>
</dbReference>
<keyword evidence="1" id="KW-0378">Hydrolase</keyword>
<gene>
    <name evidence="4" type="ORF">ACGTZG_06370</name>
</gene>
<dbReference type="PANTHER" id="PTHR48081:SF9">
    <property type="entry name" value="CARBOXYLESTERASE"/>
    <property type="match status" value="1"/>
</dbReference>
<dbReference type="Pfam" id="PF20434">
    <property type="entry name" value="BD-FAE"/>
    <property type="match status" value="1"/>
</dbReference>
<feature type="signal peptide" evidence="2">
    <location>
        <begin position="1"/>
        <end position="21"/>
    </location>
</feature>
<name>A0ABW7DN55_9FIRM</name>
<proteinExistence type="predicted"/>
<feature type="chain" id="PRO_5046520209" evidence="2">
    <location>
        <begin position="22"/>
        <end position="566"/>
    </location>
</feature>
<keyword evidence="2" id="KW-0732">Signal</keyword>
<protein>
    <submittedName>
        <fullName evidence="4">Subtype B tannase</fullName>
    </submittedName>
</protein>
<feature type="domain" description="BD-FAE-like" evidence="3">
    <location>
        <begin position="179"/>
        <end position="273"/>
    </location>
</feature>
<organism evidence="4 5">
    <name type="scientific">Megasphaera hexanoica</name>
    <dbReference type="NCBI Taxonomy" id="1675036"/>
    <lineage>
        <taxon>Bacteria</taxon>
        <taxon>Bacillati</taxon>
        <taxon>Bacillota</taxon>
        <taxon>Negativicutes</taxon>
        <taxon>Veillonellales</taxon>
        <taxon>Veillonellaceae</taxon>
        <taxon>Megasphaera</taxon>
    </lineage>
</organism>
<dbReference type="SUPFAM" id="SSF53474">
    <property type="entry name" value="alpha/beta-Hydrolases"/>
    <property type="match status" value="1"/>
</dbReference>
<dbReference type="InterPro" id="IPR049492">
    <property type="entry name" value="BD-FAE-like_dom"/>
</dbReference>